<evidence type="ECO:0000313" key="2">
    <source>
        <dbReference type="Proteomes" id="UP001055811"/>
    </source>
</evidence>
<gene>
    <name evidence="1" type="ORF">L2E82_12537</name>
</gene>
<evidence type="ECO:0000313" key="1">
    <source>
        <dbReference type="EMBL" id="KAI3782489.1"/>
    </source>
</evidence>
<organism evidence="1 2">
    <name type="scientific">Cichorium intybus</name>
    <name type="common">Chicory</name>
    <dbReference type="NCBI Taxonomy" id="13427"/>
    <lineage>
        <taxon>Eukaryota</taxon>
        <taxon>Viridiplantae</taxon>
        <taxon>Streptophyta</taxon>
        <taxon>Embryophyta</taxon>
        <taxon>Tracheophyta</taxon>
        <taxon>Spermatophyta</taxon>
        <taxon>Magnoliopsida</taxon>
        <taxon>eudicotyledons</taxon>
        <taxon>Gunneridae</taxon>
        <taxon>Pentapetalae</taxon>
        <taxon>asterids</taxon>
        <taxon>campanulids</taxon>
        <taxon>Asterales</taxon>
        <taxon>Asteraceae</taxon>
        <taxon>Cichorioideae</taxon>
        <taxon>Cichorieae</taxon>
        <taxon>Cichoriinae</taxon>
        <taxon>Cichorium</taxon>
    </lineage>
</organism>
<reference evidence="1 2" key="2">
    <citation type="journal article" date="2022" name="Mol. Ecol. Resour.">
        <title>The genomes of chicory, endive, great burdock and yacon provide insights into Asteraceae paleo-polyploidization history and plant inulin production.</title>
        <authorList>
            <person name="Fan W."/>
            <person name="Wang S."/>
            <person name="Wang H."/>
            <person name="Wang A."/>
            <person name="Jiang F."/>
            <person name="Liu H."/>
            <person name="Zhao H."/>
            <person name="Xu D."/>
            <person name="Zhang Y."/>
        </authorList>
    </citation>
    <scope>NUCLEOTIDE SEQUENCE [LARGE SCALE GENOMIC DNA]</scope>
    <source>
        <strain evidence="2">cv. Punajuju</strain>
        <tissue evidence="1">Leaves</tissue>
    </source>
</reference>
<comment type="caution">
    <text evidence="1">The sequence shown here is derived from an EMBL/GenBank/DDBJ whole genome shotgun (WGS) entry which is preliminary data.</text>
</comment>
<dbReference type="Proteomes" id="UP001055811">
    <property type="component" value="Linkage Group LG02"/>
</dbReference>
<reference evidence="2" key="1">
    <citation type="journal article" date="2022" name="Mol. Ecol. Resour.">
        <title>The genomes of chicory, endive, great burdock and yacon provide insights into Asteraceae palaeo-polyploidization history and plant inulin production.</title>
        <authorList>
            <person name="Fan W."/>
            <person name="Wang S."/>
            <person name="Wang H."/>
            <person name="Wang A."/>
            <person name="Jiang F."/>
            <person name="Liu H."/>
            <person name="Zhao H."/>
            <person name="Xu D."/>
            <person name="Zhang Y."/>
        </authorList>
    </citation>
    <scope>NUCLEOTIDE SEQUENCE [LARGE SCALE GENOMIC DNA]</scope>
    <source>
        <strain evidence="2">cv. Punajuju</strain>
    </source>
</reference>
<accession>A0ACB9GG40</accession>
<keyword evidence="2" id="KW-1185">Reference proteome</keyword>
<dbReference type="EMBL" id="CM042010">
    <property type="protein sequence ID" value="KAI3782489.1"/>
    <property type="molecule type" value="Genomic_DNA"/>
</dbReference>
<name>A0ACB9GG40_CICIN</name>
<protein>
    <submittedName>
        <fullName evidence="1">Uncharacterized protein</fullName>
    </submittedName>
</protein>
<sequence length="130" mass="14694">MARYTEINLDPPKTLKPSSDYLCSVCREYEVADTERNGSPGKMPTSIFEVATCKTCVQISQVDYKGHESLEDESAGAMEQLREAESEAKALHTRTWNRLKVIPLSGDAVDKLKMIVEFILNKCDILLFKY</sequence>
<proteinExistence type="predicted"/>